<proteinExistence type="predicted"/>
<evidence type="ECO:0000313" key="2">
    <source>
        <dbReference type="Proteomes" id="UP000790377"/>
    </source>
</evidence>
<keyword evidence="2" id="KW-1185">Reference proteome</keyword>
<gene>
    <name evidence="1" type="ORF">BJ138DRAFT_1133506</name>
</gene>
<dbReference type="EMBL" id="MU267616">
    <property type="protein sequence ID" value="KAH7914288.1"/>
    <property type="molecule type" value="Genomic_DNA"/>
</dbReference>
<evidence type="ECO:0000313" key="1">
    <source>
        <dbReference type="EMBL" id="KAH7914288.1"/>
    </source>
</evidence>
<protein>
    <submittedName>
        <fullName evidence="1">Uncharacterized protein</fullName>
    </submittedName>
</protein>
<accession>A0ACB8AMR7</accession>
<reference evidence="1" key="1">
    <citation type="journal article" date="2021" name="New Phytol.">
        <title>Evolutionary innovations through gain and loss of genes in the ectomycorrhizal Boletales.</title>
        <authorList>
            <person name="Wu G."/>
            <person name="Miyauchi S."/>
            <person name="Morin E."/>
            <person name="Kuo A."/>
            <person name="Drula E."/>
            <person name="Varga T."/>
            <person name="Kohler A."/>
            <person name="Feng B."/>
            <person name="Cao Y."/>
            <person name="Lipzen A."/>
            <person name="Daum C."/>
            <person name="Hundley H."/>
            <person name="Pangilinan J."/>
            <person name="Johnson J."/>
            <person name="Barry K."/>
            <person name="LaButti K."/>
            <person name="Ng V."/>
            <person name="Ahrendt S."/>
            <person name="Min B."/>
            <person name="Choi I.G."/>
            <person name="Park H."/>
            <person name="Plett J.M."/>
            <person name="Magnuson J."/>
            <person name="Spatafora J.W."/>
            <person name="Nagy L.G."/>
            <person name="Henrissat B."/>
            <person name="Grigoriev I.V."/>
            <person name="Yang Z.L."/>
            <person name="Xu J."/>
            <person name="Martin F.M."/>
        </authorList>
    </citation>
    <scope>NUCLEOTIDE SEQUENCE</scope>
    <source>
        <strain evidence="1">ATCC 28755</strain>
    </source>
</reference>
<name>A0ACB8AMR7_9AGAM</name>
<organism evidence="1 2">
    <name type="scientific">Hygrophoropsis aurantiaca</name>
    <dbReference type="NCBI Taxonomy" id="72124"/>
    <lineage>
        <taxon>Eukaryota</taxon>
        <taxon>Fungi</taxon>
        <taxon>Dikarya</taxon>
        <taxon>Basidiomycota</taxon>
        <taxon>Agaricomycotina</taxon>
        <taxon>Agaricomycetes</taxon>
        <taxon>Agaricomycetidae</taxon>
        <taxon>Boletales</taxon>
        <taxon>Coniophorineae</taxon>
        <taxon>Hygrophoropsidaceae</taxon>
        <taxon>Hygrophoropsis</taxon>
    </lineage>
</organism>
<dbReference type="Proteomes" id="UP000790377">
    <property type="component" value="Unassembled WGS sequence"/>
</dbReference>
<sequence length="338" mass="38401">MSTKQYKHLTPEQVDHFMENGFIVIKQGFTKEKAEEWTENIWVRLGLDPTDKATWDRERIHMPWHKRENVASFAPKVWEIMKELLGGEERIDQPSGSWGDSFIVNLGTEALEGPDKKIDPRDLDNWHVDGDFFVHYLDSPEQALLVIPVFSDIKPRGGGTYIAPEGIDMVAKYLAAHPEGVLPTGMSFTPSTSTYTDPKDDPSYYSHLQEVKKCNKFFEITGEVGDVVLLHPLMLHSASKNHLRVPRFITNPPVSLREPFEFNRENTDDFSLVEKKTLKALGVDKLDYKITTERKRITPKSRAAKDKLKQEEERRLAELAAKKSNSGISAVPSPISVA</sequence>
<comment type="caution">
    <text evidence="1">The sequence shown here is derived from an EMBL/GenBank/DDBJ whole genome shotgun (WGS) entry which is preliminary data.</text>
</comment>